<dbReference type="GO" id="GO:0030435">
    <property type="term" value="P:sporulation resulting in formation of a cellular spore"/>
    <property type="evidence" value="ECO:0007669"/>
    <property type="project" value="UniProtKB-KW"/>
</dbReference>
<dbReference type="EMBL" id="JAQGDS010000006">
    <property type="protein sequence ID" value="KAJ6259780.1"/>
    <property type="molecule type" value="Genomic_DNA"/>
</dbReference>
<protein>
    <recommendedName>
        <fullName evidence="7">Velvet domain-containing protein</fullName>
    </recommendedName>
</protein>
<evidence type="ECO:0000313" key="8">
    <source>
        <dbReference type="EMBL" id="KAJ6259780.1"/>
    </source>
</evidence>
<gene>
    <name evidence="8" type="ORF">Dda_5421</name>
</gene>
<feature type="compositionally biased region" description="Pro residues" evidence="6">
    <location>
        <begin position="445"/>
        <end position="455"/>
    </location>
</feature>
<keyword evidence="9" id="KW-1185">Reference proteome</keyword>
<dbReference type="AlphaFoldDB" id="A0AAD6NIU2"/>
<comment type="caution">
    <text evidence="8">The sequence shown here is derived from an EMBL/GenBank/DDBJ whole genome shotgun (WGS) entry which is preliminary data.</text>
</comment>
<dbReference type="Pfam" id="PF11754">
    <property type="entry name" value="Velvet"/>
    <property type="match status" value="1"/>
</dbReference>
<organism evidence="8 9">
    <name type="scientific">Drechslerella dactyloides</name>
    <name type="common">Nematode-trapping fungus</name>
    <name type="synonym">Arthrobotrys dactyloides</name>
    <dbReference type="NCBI Taxonomy" id="74499"/>
    <lineage>
        <taxon>Eukaryota</taxon>
        <taxon>Fungi</taxon>
        <taxon>Dikarya</taxon>
        <taxon>Ascomycota</taxon>
        <taxon>Pezizomycotina</taxon>
        <taxon>Orbiliomycetes</taxon>
        <taxon>Orbiliales</taxon>
        <taxon>Orbiliaceae</taxon>
        <taxon>Drechslerella</taxon>
    </lineage>
</organism>
<dbReference type="Proteomes" id="UP001221413">
    <property type="component" value="Unassembled WGS sequence"/>
</dbReference>
<name>A0AAD6NIU2_DREDA</name>
<feature type="compositionally biased region" description="Basic and acidic residues" evidence="6">
    <location>
        <begin position="76"/>
        <end position="94"/>
    </location>
</feature>
<feature type="compositionally biased region" description="Polar residues" evidence="6">
    <location>
        <begin position="350"/>
        <end position="360"/>
    </location>
</feature>
<evidence type="ECO:0000313" key="9">
    <source>
        <dbReference type="Proteomes" id="UP001221413"/>
    </source>
</evidence>
<dbReference type="Gene3D" id="2.60.40.3960">
    <property type="entry name" value="Velvet domain"/>
    <property type="match status" value="1"/>
</dbReference>
<evidence type="ECO:0000256" key="5">
    <source>
        <dbReference type="ARBA" id="ARBA00023242"/>
    </source>
</evidence>
<keyword evidence="3" id="KW-0805">Transcription regulation</keyword>
<dbReference type="PANTHER" id="PTHR33572:SF18">
    <property type="entry name" value="SPORE DEVELOPMENT REGULATOR VOSA"/>
    <property type="match status" value="1"/>
</dbReference>
<keyword evidence="2" id="KW-0749">Sporulation</keyword>
<feature type="region of interest" description="Disordered" evidence="6">
    <location>
        <begin position="1"/>
        <end position="55"/>
    </location>
</feature>
<feature type="compositionally biased region" description="Low complexity" evidence="6">
    <location>
        <begin position="422"/>
        <end position="434"/>
    </location>
</feature>
<feature type="domain" description="Velvet" evidence="7">
    <location>
        <begin position="41"/>
        <end position="238"/>
    </location>
</feature>
<comment type="subcellular location">
    <subcellularLocation>
        <location evidence="1">Nucleus</location>
    </subcellularLocation>
</comment>
<dbReference type="PROSITE" id="PS51821">
    <property type="entry name" value="VELVET"/>
    <property type="match status" value="1"/>
</dbReference>
<dbReference type="InterPro" id="IPR037525">
    <property type="entry name" value="Velvet_dom"/>
</dbReference>
<keyword evidence="4" id="KW-0804">Transcription</keyword>
<feature type="compositionally biased region" description="Polar residues" evidence="6">
    <location>
        <begin position="395"/>
        <end position="412"/>
    </location>
</feature>
<evidence type="ECO:0000256" key="1">
    <source>
        <dbReference type="ARBA" id="ARBA00004123"/>
    </source>
</evidence>
<keyword evidence="5" id="KW-0539">Nucleus</keyword>
<evidence type="ECO:0000256" key="6">
    <source>
        <dbReference type="SAM" id="MobiDB-lite"/>
    </source>
</evidence>
<evidence type="ECO:0000256" key="4">
    <source>
        <dbReference type="ARBA" id="ARBA00023163"/>
    </source>
</evidence>
<dbReference type="InterPro" id="IPR038491">
    <property type="entry name" value="Velvet_dom_sf"/>
</dbReference>
<dbReference type="InterPro" id="IPR021740">
    <property type="entry name" value="Velvet"/>
</dbReference>
<dbReference type="GO" id="GO:0005634">
    <property type="term" value="C:nucleus"/>
    <property type="evidence" value="ECO:0007669"/>
    <property type="project" value="UniProtKB-SubCell"/>
</dbReference>
<evidence type="ECO:0000256" key="2">
    <source>
        <dbReference type="ARBA" id="ARBA00022969"/>
    </source>
</evidence>
<accession>A0AAD6NIU2</accession>
<feature type="region of interest" description="Disordered" evidence="6">
    <location>
        <begin position="246"/>
        <end position="458"/>
    </location>
</feature>
<evidence type="ECO:0000259" key="7">
    <source>
        <dbReference type="PROSITE" id="PS51821"/>
    </source>
</evidence>
<evidence type="ECO:0000256" key="3">
    <source>
        <dbReference type="ARBA" id="ARBA00023015"/>
    </source>
</evidence>
<reference evidence="8" key="1">
    <citation type="submission" date="2023-01" db="EMBL/GenBank/DDBJ databases">
        <title>The chitinases involved in constricting ring structure development in the nematode-trapping fungus Drechslerella dactyloides.</title>
        <authorList>
            <person name="Wang R."/>
            <person name="Zhang L."/>
            <person name="Tang P."/>
            <person name="Li S."/>
            <person name="Liang L."/>
        </authorList>
    </citation>
    <scope>NUCLEOTIDE SEQUENCE</scope>
    <source>
        <strain evidence="8">YMF1.00031</strain>
    </source>
</reference>
<proteinExistence type="predicted"/>
<dbReference type="PANTHER" id="PTHR33572">
    <property type="entry name" value="SPORE DEVELOPMENT REGULATOR VOSA"/>
    <property type="match status" value="1"/>
</dbReference>
<feature type="region of interest" description="Disordered" evidence="6">
    <location>
        <begin position="76"/>
        <end position="103"/>
    </location>
</feature>
<sequence>MSSYRGLGSHQQDGVHKAPTKKIRELHSVRFPSDQTSANRARRPSDDTSAATHARRPLTAAMTMIFISAKGPRELEWPVQKKKDGRETTDRKPVDPPPIIQLKIRDDSDPQQNYLQSPYYFMCTNLYPASETPKESSGASSSYNQALAGTLVSSLHRLKDIDNTDGGFFVFGDLSVKVEGQFRLRFSLFEISNNEVHYIKSITSSPFTVYPMKNFPGMSESTFLSRSFGDQGVRLRIRKEPRTLVRKRAYRPPPPEAYASAQMRRPSSPDSHYMTHGYPTPHSSVDYGYPPYHDMHKRVKMDGGPQYPPPPPPHGREPYGERSPYAEYPPNSATNPPGYHPGYPNYPPNSSYQQQRSPTTPGGYFPAPPHSAHSNQGYGHYPPPPQHPQHEYPSRHSSYSGPSPIHPTQQPSPLYESPNYHTSSQSTRSPITSSAPYKSYDRPTTGPPANYPPSYPEDTAKQAAYRTTQPQPIQNVWVDGLPYVISNEFQFERPHYNARPASVTVQIGVFFATAAAPPSVRAARIDSANANPQQNPWSTDIV</sequence>